<dbReference type="AlphaFoldDB" id="A0A2T0UTM1"/>
<sequence>MTHVSGIGSWPGDSAREAIVTVRDLLTDVDGLGIPYLPELPSRGPGSDIIGRSAALLVDLPVGLEPSGWRLTDRPGRDLARAGSLWRQDLDELAEAYDGYAGPLKIQVAGPWTLAASIELPRGERVVSDEGARRDLVASLAEGVRRHVGEVQRLVPGAELTVQLDEPSVVAVLAGRLPTASGYGRVRAVDRAEVARGIREVREAYAGDVVLHTCDPTAPVEILAGTGASALALDLTDAGPQRWEAVAAALETGIRLWAGVVPTAPVTSPAGAVREATRRVADGFAAVGMPSARLAEVTVTPACGLPGLTPPQAVTVQRVAADAAREITEKEDG</sequence>
<dbReference type="InterPro" id="IPR002629">
    <property type="entry name" value="Met_Synth_C/arc"/>
</dbReference>
<dbReference type="GO" id="GO:0003871">
    <property type="term" value="F:5-methyltetrahydropteroyltriglutamate-homocysteine S-methyltransferase activity"/>
    <property type="evidence" value="ECO:0007669"/>
    <property type="project" value="InterPro"/>
</dbReference>
<evidence type="ECO:0000259" key="1">
    <source>
        <dbReference type="Pfam" id="PF01717"/>
    </source>
</evidence>
<dbReference type="Gene3D" id="3.20.20.210">
    <property type="match status" value="1"/>
</dbReference>
<evidence type="ECO:0000313" key="2">
    <source>
        <dbReference type="EMBL" id="PRY61281.1"/>
    </source>
</evidence>
<gene>
    <name evidence="2" type="ORF">BCF74_10629</name>
</gene>
<dbReference type="Pfam" id="PF01717">
    <property type="entry name" value="Meth_synt_2"/>
    <property type="match status" value="1"/>
</dbReference>
<dbReference type="InterPro" id="IPR038071">
    <property type="entry name" value="UROD/MetE-like_sf"/>
</dbReference>
<dbReference type="RefSeq" id="WP_106296892.1">
    <property type="nucleotide sequence ID" value="NZ_PVTI01000006.1"/>
</dbReference>
<evidence type="ECO:0000313" key="3">
    <source>
        <dbReference type="Proteomes" id="UP000237822"/>
    </source>
</evidence>
<dbReference type="OrthoDB" id="5242426at2"/>
<dbReference type="Proteomes" id="UP000237822">
    <property type="component" value="Unassembled WGS sequence"/>
</dbReference>
<reference evidence="2 3" key="1">
    <citation type="submission" date="2018-03" db="EMBL/GenBank/DDBJ databases">
        <title>Genomic Encyclopedia of Archaeal and Bacterial Type Strains, Phase II (KMG-II): from individual species to whole genera.</title>
        <authorList>
            <person name="Goeker M."/>
        </authorList>
    </citation>
    <scope>NUCLEOTIDE SEQUENCE [LARGE SCALE GENOMIC DNA]</scope>
    <source>
        <strain evidence="2 3">ATCC BAA-1496</strain>
    </source>
</reference>
<accession>A0A2T0UTM1</accession>
<proteinExistence type="predicted"/>
<protein>
    <submittedName>
        <fullName evidence="2">Cobalamin-independent methionine synthase catalytic subunit</fullName>
    </submittedName>
</protein>
<comment type="caution">
    <text evidence="2">The sequence shown here is derived from an EMBL/GenBank/DDBJ whole genome shotgun (WGS) entry which is preliminary data.</text>
</comment>
<dbReference type="SUPFAM" id="SSF51726">
    <property type="entry name" value="UROD/MetE-like"/>
    <property type="match status" value="1"/>
</dbReference>
<dbReference type="EMBL" id="PVTI01000006">
    <property type="protein sequence ID" value="PRY61281.1"/>
    <property type="molecule type" value="Genomic_DNA"/>
</dbReference>
<keyword evidence="3" id="KW-1185">Reference proteome</keyword>
<feature type="domain" description="Cobalamin-independent methionine synthase MetE C-terminal/archaeal" evidence="1">
    <location>
        <begin position="118"/>
        <end position="325"/>
    </location>
</feature>
<name>A0A2T0UTM1_9MICO</name>
<organism evidence="2 3">
    <name type="scientific">Knoellia remsis</name>
    <dbReference type="NCBI Taxonomy" id="407159"/>
    <lineage>
        <taxon>Bacteria</taxon>
        <taxon>Bacillati</taxon>
        <taxon>Actinomycetota</taxon>
        <taxon>Actinomycetes</taxon>
        <taxon>Micrococcales</taxon>
        <taxon>Intrasporangiaceae</taxon>
        <taxon>Knoellia</taxon>
    </lineage>
</organism>
<dbReference type="GO" id="GO:0008270">
    <property type="term" value="F:zinc ion binding"/>
    <property type="evidence" value="ECO:0007669"/>
    <property type="project" value="InterPro"/>
</dbReference>
<dbReference type="GO" id="GO:0009086">
    <property type="term" value="P:methionine biosynthetic process"/>
    <property type="evidence" value="ECO:0007669"/>
    <property type="project" value="InterPro"/>
</dbReference>